<proteinExistence type="predicted"/>
<sequence>MGRKIWMTKDVNTPHGVSLWRMKIIRALYPELKNNTSVRKNIAELSPDQGWDLLTLRKLLNEWKIQKMTKFYKALELFSGLLEGSDKSWWLGHNRGSFKTKSHTKFLVLFGCWPESLFRIWRKERSLYAPDAIYVVRKQGYHLFLHCKNIT</sequence>
<evidence type="ECO:0000313" key="1">
    <source>
        <dbReference type="EMBL" id="KAG5619650.1"/>
    </source>
</evidence>
<reference evidence="1 2" key="1">
    <citation type="submission" date="2020-09" db="EMBL/GenBank/DDBJ databases">
        <title>De no assembly of potato wild relative species, Solanum commersonii.</title>
        <authorList>
            <person name="Cho K."/>
        </authorList>
    </citation>
    <scope>NUCLEOTIDE SEQUENCE [LARGE SCALE GENOMIC DNA]</scope>
    <source>
        <strain evidence="1">LZ3.2</strain>
        <tissue evidence="1">Leaf</tissue>
    </source>
</reference>
<organism evidence="1 2">
    <name type="scientific">Solanum commersonii</name>
    <name type="common">Commerson's wild potato</name>
    <name type="synonym">Commerson's nightshade</name>
    <dbReference type="NCBI Taxonomy" id="4109"/>
    <lineage>
        <taxon>Eukaryota</taxon>
        <taxon>Viridiplantae</taxon>
        <taxon>Streptophyta</taxon>
        <taxon>Embryophyta</taxon>
        <taxon>Tracheophyta</taxon>
        <taxon>Spermatophyta</taxon>
        <taxon>Magnoliopsida</taxon>
        <taxon>eudicotyledons</taxon>
        <taxon>Gunneridae</taxon>
        <taxon>Pentapetalae</taxon>
        <taxon>asterids</taxon>
        <taxon>lamiids</taxon>
        <taxon>Solanales</taxon>
        <taxon>Solanaceae</taxon>
        <taxon>Solanoideae</taxon>
        <taxon>Solaneae</taxon>
        <taxon>Solanum</taxon>
    </lineage>
</organism>
<gene>
    <name evidence="1" type="ORF">H5410_004868</name>
</gene>
<dbReference type="EMBL" id="JACXVP010000002">
    <property type="protein sequence ID" value="KAG5619650.1"/>
    <property type="molecule type" value="Genomic_DNA"/>
</dbReference>
<keyword evidence="2" id="KW-1185">Reference proteome</keyword>
<comment type="caution">
    <text evidence="1">The sequence shown here is derived from an EMBL/GenBank/DDBJ whole genome shotgun (WGS) entry which is preliminary data.</text>
</comment>
<evidence type="ECO:0000313" key="2">
    <source>
        <dbReference type="Proteomes" id="UP000824120"/>
    </source>
</evidence>
<accession>A0A9J6A5J9</accession>
<name>A0A9J6A5J9_SOLCO</name>
<dbReference type="OrthoDB" id="1428630at2759"/>
<dbReference type="Proteomes" id="UP000824120">
    <property type="component" value="Chromosome 2"/>
</dbReference>
<dbReference type="AlphaFoldDB" id="A0A9J6A5J9"/>
<protein>
    <submittedName>
        <fullName evidence="1">Uncharacterized protein</fullName>
    </submittedName>
</protein>